<dbReference type="InterPro" id="IPR025874">
    <property type="entry name" value="DZR"/>
</dbReference>
<evidence type="ECO:0000313" key="3">
    <source>
        <dbReference type="EMBL" id="MBB1086075.1"/>
    </source>
</evidence>
<reference evidence="4 5" key="1">
    <citation type="submission" date="2020-07" db="EMBL/GenBank/DDBJ databases">
        <title>Description of Limosilactobacillus balticus sp. nov., Limosilactobacillus agrestis sp. nov., Limosilactobacillus albertensis sp. nov., Limosilactobacillus rudii sp. nov., Limosilactobacillus fastidiosus sp. nov., five novel Limosilactobacillus species isolated from the vertebrate gastrointestinal tract, and proposal of 6 subspecies of Limosilactobacillus reuteri adapted to the gastrointestinal tract of specific vertebrate hosts.</title>
        <authorList>
            <person name="Li F."/>
            <person name="Cheng C."/>
            <person name="Zheng J."/>
            <person name="Quevedo R.M."/>
            <person name="Li J."/>
            <person name="Roos S."/>
            <person name="Gaenzle M.G."/>
            <person name="Walter J."/>
        </authorList>
    </citation>
    <scope>NUCLEOTIDE SEQUENCE [LARGE SCALE GENOMIC DNA]</scope>
    <source>
        <strain evidence="3 4">WF-MA3-C</strain>
        <strain evidence="2 5">WF-MO7-1</strain>
    </source>
</reference>
<keyword evidence="5" id="KW-1185">Reference proteome</keyword>
<protein>
    <submittedName>
        <fullName evidence="3">Zinc ribbon domain-containing protein</fullName>
    </submittedName>
</protein>
<evidence type="ECO:0000259" key="1">
    <source>
        <dbReference type="Pfam" id="PF12773"/>
    </source>
</evidence>
<accession>A0A7W3TZX6</accession>
<organism evidence="3 4">
    <name type="scientific">Limosilactobacillus fastidiosus</name>
    <dbReference type="NCBI Taxonomy" id="2759855"/>
    <lineage>
        <taxon>Bacteria</taxon>
        <taxon>Bacillati</taxon>
        <taxon>Bacillota</taxon>
        <taxon>Bacilli</taxon>
        <taxon>Lactobacillales</taxon>
        <taxon>Lactobacillaceae</taxon>
        <taxon>Limosilactobacillus</taxon>
    </lineage>
</organism>
<dbReference type="EMBL" id="JACIUZ010000039">
    <property type="protein sequence ID" value="MBB1063285.1"/>
    <property type="molecule type" value="Genomic_DNA"/>
</dbReference>
<dbReference type="Proteomes" id="UP000518255">
    <property type="component" value="Unassembled WGS sequence"/>
</dbReference>
<gene>
    <name evidence="3" type="ORF">H5R63_04615</name>
    <name evidence="2" type="ORF">H5R64_05850</name>
</gene>
<dbReference type="Pfam" id="PF12773">
    <property type="entry name" value="DZR"/>
    <property type="match status" value="1"/>
</dbReference>
<dbReference type="Proteomes" id="UP000544052">
    <property type="component" value="Unassembled WGS sequence"/>
</dbReference>
<evidence type="ECO:0000313" key="2">
    <source>
        <dbReference type="EMBL" id="MBB1063285.1"/>
    </source>
</evidence>
<sequence length="80" mass="8833">MKTCQKCNTVNSDDALFCRNCGAKLSGMFALVCSNCGKVSPIGTKECPVCHTPLKQAKLRTMPMTNHVHSRHKRLIKIIS</sequence>
<evidence type="ECO:0000313" key="5">
    <source>
        <dbReference type="Proteomes" id="UP000544052"/>
    </source>
</evidence>
<name>A0A7W3TZX6_9LACO</name>
<evidence type="ECO:0000313" key="4">
    <source>
        <dbReference type="Proteomes" id="UP000518255"/>
    </source>
</evidence>
<feature type="domain" description="DZANK-type" evidence="1">
    <location>
        <begin position="4"/>
        <end position="50"/>
    </location>
</feature>
<dbReference type="RefSeq" id="WP_182580960.1">
    <property type="nucleotide sequence ID" value="NZ_JACIUY010000050.1"/>
</dbReference>
<proteinExistence type="predicted"/>
<comment type="caution">
    <text evidence="3">The sequence shown here is derived from an EMBL/GenBank/DDBJ whole genome shotgun (WGS) entry which is preliminary data.</text>
</comment>
<dbReference type="EMBL" id="JACIUY010000050">
    <property type="protein sequence ID" value="MBB1086075.1"/>
    <property type="molecule type" value="Genomic_DNA"/>
</dbReference>
<dbReference type="AlphaFoldDB" id="A0A7W3TZX6"/>